<dbReference type="RefSeq" id="WP_104302532.1">
    <property type="nucleotide sequence ID" value="NZ_PSNX01000008.1"/>
</dbReference>
<keyword evidence="8" id="KW-1185">Reference proteome</keyword>
<dbReference type="InterPro" id="IPR007485">
    <property type="entry name" value="LPS_assembly_LptE"/>
</dbReference>
<dbReference type="GO" id="GO:0015920">
    <property type="term" value="P:lipopolysaccharide transport"/>
    <property type="evidence" value="ECO:0007669"/>
    <property type="project" value="TreeGrafter"/>
</dbReference>
<protein>
    <recommendedName>
        <fullName evidence="6">LPS-assembly lipoprotein LptE</fullName>
    </recommendedName>
</protein>
<proteinExistence type="inferred from homology"/>
<dbReference type="PROSITE" id="PS51257">
    <property type="entry name" value="PROKAR_LIPOPROTEIN"/>
    <property type="match status" value="1"/>
</dbReference>
<dbReference type="EMBL" id="PSNX01000008">
    <property type="protein sequence ID" value="PPE66249.1"/>
    <property type="molecule type" value="Genomic_DNA"/>
</dbReference>
<evidence type="ECO:0000256" key="3">
    <source>
        <dbReference type="ARBA" id="ARBA00023139"/>
    </source>
</evidence>
<keyword evidence="5 6" id="KW-0449">Lipoprotein</keyword>
<dbReference type="HAMAP" id="MF_01186">
    <property type="entry name" value="LPS_assembly_LptE"/>
    <property type="match status" value="1"/>
</dbReference>
<gene>
    <name evidence="6" type="primary">lptE</name>
    <name evidence="7" type="ORF">C1704_09735</name>
</gene>
<dbReference type="PANTHER" id="PTHR38098">
    <property type="entry name" value="LPS-ASSEMBLY LIPOPROTEIN LPTE"/>
    <property type="match status" value="1"/>
</dbReference>
<dbReference type="Proteomes" id="UP000238605">
    <property type="component" value="Unassembled WGS sequence"/>
</dbReference>
<sequence length="165" mass="18544">MGLRVSRRSLSSLIALSLLGGCGFRLRGTTALPFRRLRLGFDPLSPLGQELRRQLATVPDLQLVDDPRQADALFDVLEDSFNRTVSSRTAAGQVRELSLTARLRFRLRTGDGEEWLRETMIEQNQLMSYSETAALAKESEEAQLARSMREDIAAQVVRRLAALQR</sequence>
<evidence type="ECO:0000256" key="1">
    <source>
        <dbReference type="ARBA" id="ARBA00022729"/>
    </source>
</evidence>
<comment type="subcellular location">
    <subcellularLocation>
        <location evidence="6">Cell outer membrane</location>
        <topology evidence="6">Lipid-anchor</topology>
    </subcellularLocation>
</comment>
<accession>A0A2S5SU65</accession>
<dbReference type="Gene3D" id="3.30.160.150">
    <property type="entry name" value="Lipoprotein like domain"/>
    <property type="match status" value="1"/>
</dbReference>
<keyword evidence="4 6" id="KW-0998">Cell outer membrane</keyword>
<dbReference type="GO" id="GO:0043165">
    <property type="term" value="P:Gram-negative-bacterium-type cell outer membrane assembly"/>
    <property type="evidence" value="ECO:0007669"/>
    <property type="project" value="UniProtKB-UniRule"/>
</dbReference>
<evidence type="ECO:0000256" key="5">
    <source>
        <dbReference type="ARBA" id="ARBA00023288"/>
    </source>
</evidence>
<evidence type="ECO:0000313" key="7">
    <source>
        <dbReference type="EMBL" id="PPE66249.1"/>
    </source>
</evidence>
<name>A0A2S5SU65_9BURK</name>
<dbReference type="GO" id="GO:1990351">
    <property type="term" value="C:transporter complex"/>
    <property type="evidence" value="ECO:0007669"/>
    <property type="project" value="TreeGrafter"/>
</dbReference>
<dbReference type="PANTHER" id="PTHR38098:SF1">
    <property type="entry name" value="LPS-ASSEMBLY LIPOPROTEIN LPTE"/>
    <property type="match status" value="1"/>
</dbReference>
<dbReference type="Pfam" id="PF04390">
    <property type="entry name" value="LptE"/>
    <property type="match status" value="1"/>
</dbReference>
<keyword evidence="2 6" id="KW-0472">Membrane</keyword>
<dbReference type="GO" id="GO:0009279">
    <property type="term" value="C:cell outer membrane"/>
    <property type="evidence" value="ECO:0007669"/>
    <property type="project" value="UniProtKB-SubCell"/>
</dbReference>
<dbReference type="AlphaFoldDB" id="A0A2S5SU65"/>
<dbReference type="GO" id="GO:0001530">
    <property type="term" value="F:lipopolysaccharide binding"/>
    <property type="evidence" value="ECO:0007669"/>
    <property type="project" value="TreeGrafter"/>
</dbReference>
<evidence type="ECO:0000256" key="2">
    <source>
        <dbReference type="ARBA" id="ARBA00023136"/>
    </source>
</evidence>
<evidence type="ECO:0000256" key="4">
    <source>
        <dbReference type="ARBA" id="ARBA00023237"/>
    </source>
</evidence>
<keyword evidence="3 6" id="KW-0564">Palmitate</keyword>
<comment type="function">
    <text evidence="6">Together with LptD, is involved in the assembly of lipopolysaccharide (LPS) at the surface of the outer membrane. Required for the proper assembly of LptD. Binds LPS and may serve as the LPS recognition site at the outer membrane.</text>
</comment>
<comment type="caution">
    <text evidence="7">The sequence shown here is derived from an EMBL/GenBank/DDBJ whole genome shotgun (WGS) entry which is preliminary data.</text>
</comment>
<dbReference type="OrthoDB" id="5298094at2"/>
<keyword evidence="1 6" id="KW-0732">Signal</keyword>
<evidence type="ECO:0000256" key="6">
    <source>
        <dbReference type="HAMAP-Rule" id="MF_01186"/>
    </source>
</evidence>
<reference evidence="7 8" key="1">
    <citation type="submission" date="2018-02" db="EMBL/GenBank/DDBJ databases">
        <title>Reclassifiation of [Polyangium] brachysporum DSM 7029 as Guopingzhaonella breviflexa gen. nov., sp. nov., a member of the family Comamonadaceae.</title>
        <authorList>
            <person name="Tang B."/>
        </authorList>
    </citation>
    <scope>NUCLEOTIDE SEQUENCE [LARGE SCALE GENOMIC DNA]</scope>
    <source>
        <strain evidence="7 8">BCRC 80649</strain>
    </source>
</reference>
<organism evidence="7 8">
    <name type="scientific">Caldimonas caldifontis</name>
    <dbReference type="NCBI Taxonomy" id="1452508"/>
    <lineage>
        <taxon>Bacteria</taxon>
        <taxon>Pseudomonadati</taxon>
        <taxon>Pseudomonadota</taxon>
        <taxon>Betaproteobacteria</taxon>
        <taxon>Burkholderiales</taxon>
        <taxon>Sphaerotilaceae</taxon>
        <taxon>Caldimonas</taxon>
    </lineage>
</organism>
<comment type="similarity">
    <text evidence="6">Belongs to the LptE lipoprotein family.</text>
</comment>
<evidence type="ECO:0000313" key="8">
    <source>
        <dbReference type="Proteomes" id="UP000238605"/>
    </source>
</evidence>
<comment type="subunit">
    <text evidence="6">Component of the lipopolysaccharide transport and assembly complex. Interacts with LptD.</text>
</comment>